<reference evidence="2" key="1">
    <citation type="submission" date="2020-01" db="EMBL/GenBank/DDBJ databases">
        <authorList>
            <person name="Mishra B."/>
        </authorList>
    </citation>
    <scope>NUCLEOTIDE SEQUENCE [LARGE SCALE GENOMIC DNA]</scope>
</reference>
<feature type="chain" id="PRO_5025430861" description="SUEL-type lectin domain-containing protein" evidence="1">
    <location>
        <begin position="29"/>
        <end position="109"/>
    </location>
</feature>
<organism evidence="2 3">
    <name type="scientific">Microthlaspi erraticum</name>
    <dbReference type="NCBI Taxonomy" id="1685480"/>
    <lineage>
        <taxon>Eukaryota</taxon>
        <taxon>Viridiplantae</taxon>
        <taxon>Streptophyta</taxon>
        <taxon>Embryophyta</taxon>
        <taxon>Tracheophyta</taxon>
        <taxon>Spermatophyta</taxon>
        <taxon>Magnoliopsida</taxon>
        <taxon>eudicotyledons</taxon>
        <taxon>Gunneridae</taxon>
        <taxon>Pentapetalae</taxon>
        <taxon>rosids</taxon>
        <taxon>malvids</taxon>
        <taxon>Brassicales</taxon>
        <taxon>Brassicaceae</taxon>
        <taxon>Coluteocarpeae</taxon>
        <taxon>Microthlaspi</taxon>
    </lineage>
</organism>
<keyword evidence="3" id="KW-1185">Reference proteome</keyword>
<evidence type="ECO:0008006" key="4">
    <source>
        <dbReference type="Google" id="ProtNLM"/>
    </source>
</evidence>
<evidence type="ECO:0000256" key="1">
    <source>
        <dbReference type="SAM" id="SignalP"/>
    </source>
</evidence>
<protein>
    <recommendedName>
        <fullName evidence="4">SUEL-type lectin domain-containing protein</fullName>
    </recommendedName>
</protein>
<dbReference type="AlphaFoldDB" id="A0A6D2HTU3"/>
<evidence type="ECO:0000313" key="2">
    <source>
        <dbReference type="EMBL" id="CAA7019134.1"/>
    </source>
</evidence>
<keyword evidence="1" id="KW-0732">Signal</keyword>
<gene>
    <name evidence="2" type="ORF">MERR_LOCUS6369</name>
</gene>
<evidence type="ECO:0000313" key="3">
    <source>
        <dbReference type="Proteomes" id="UP000467841"/>
    </source>
</evidence>
<dbReference type="Proteomes" id="UP000467841">
    <property type="component" value="Unassembled WGS sequence"/>
</dbReference>
<dbReference type="EMBL" id="CACVBM020000444">
    <property type="protein sequence ID" value="CAA7019134.1"/>
    <property type="molecule type" value="Genomic_DNA"/>
</dbReference>
<accession>A0A6D2HTU3</accession>
<comment type="caution">
    <text evidence="2">The sequence shown here is derived from an EMBL/GenBank/DDBJ whole genome shotgun (WGS) entry which is preliminary data.</text>
</comment>
<dbReference type="OrthoDB" id="1131522at2759"/>
<feature type="signal peptide" evidence="1">
    <location>
        <begin position="1"/>
        <end position="28"/>
    </location>
</feature>
<name>A0A6D2HTU3_9BRAS</name>
<proteinExistence type="predicted"/>
<sequence>METSHCLGRHGFIIFILVVFLSSESSFASKINGSKRGGIPPQGNEYRPLCGINEPSKDGTTFIAACDKGFVFSEIKFADYGQPTGASCETLKRGNCGAPATMRIVKKVN</sequence>